<dbReference type="OrthoDB" id="3628262at2"/>
<dbReference type="PROSITE" id="PS51257">
    <property type="entry name" value="PROKAR_LIPOPROTEIN"/>
    <property type="match status" value="1"/>
</dbReference>
<name>A0A6N7Z1C4_9PSEU</name>
<evidence type="ECO:0000256" key="1">
    <source>
        <dbReference type="SAM" id="MobiDB-lite"/>
    </source>
</evidence>
<dbReference type="Proteomes" id="UP000440096">
    <property type="component" value="Unassembled WGS sequence"/>
</dbReference>
<evidence type="ECO:0000256" key="2">
    <source>
        <dbReference type="SAM" id="SignalP"/>
    </source>
</evidence>
<proteinExistence type="predicted"/>
<organism evidence="3 4">
    <name type="scientific">Amycolatopsis pithecellobii</name>
    <dbReference type="NCBI Taxonomy" id="664692"/>
    <lineage>
        <taxon>Bacteria</taxon>
        <taxon>Bacillati</taxon>
        <taxon>Actinomycetota</taxon>
        <taxon>Actinomycetes</taxon>
        <taxon>Pseudonocardiales</taxon>
        <taxon>Pseudonocardiaceae</taxon>
        <taxon>Amycolatopsis</taxon>
    </lineage>
</organism>
<dbReference type="EMBL" id="WMBA01000013">
    <property type="protein sequence ID" value="MTD54579.1"/>
    <property type="molecule type" value="Genomic_DNA"/>
</dbReference>
<comment type="caution">
    <text evidence="3">The sequence shown here is derived from an EMBL/GenBank/DDBJ whole genome shotgun (WGS) entry which is preliminary data.</text>
</comment>
<feature type="region of interest" description="Disordered" evidence="1">
    <location>
        <begin position="25"/>
        <end position="56"/>
    </location>
</feature>
<evidence type="ECO:0000313" key="4">
    <source>
        <dbReference type="Proteomes" id="UP000440096"/>
    </source>
</evidence>
<accession>A0A6N7Z1C4</accession>
<feature type="signal peptide" evidence="2">
    <location>
        <begin position="1"/>
        <end position="19"/>
    </location>
</feature>
<dbReference type="AlphaFoldDB" id="A0A6N7Z1C4"/>
<reference evidence="3 4" key="1">
    <citation type="submission" date="2019-11" db="EMBL/GenBank/DDBJ databases">
        <title>Draft genome of Amycolatopsis RM579.</title>
        <authorList>
            <person name="Duangmal K."/>
            <person name="Mingma R."/>
        </authorList>
    </citation>
    <scope>NUCLEOTIDE SEQUENCE [LARGE SCALE GENOMIC DNA]</scope>
    <source>
        <strain evidence="3 4">RM579</strain>
    </source>
</reference>
<protein>
    <submittedName>
        <fullName evidence="3">DUF3558 domain-containing protein</fullName>
    </submittedName>
</protein>
<dbReference type="Pfam" id="PF12079">
    <property type="entry name" value="DUF3558"/>
    <property type="match status" value="1"/>
</dbReference>
<gene>
    <name evidence="3" type="ORF">GKO32_11400</name>
</gene>
<keyword evidence="2" id="KW-0732">Signal</keyword>
<evidence type="ECO:0000313" key="3">
    <source>
        <dbReference type="EMBL" id="MTD54579.1"/>
    </source>
</evidence>
<sequence length="183" mass="18733">MRRAMLTAAILACVLGLSACNDDPPGSGNPKTGGSGDTAAPKGGSGKTGTPLAATDPCTLLEPADVPELEQRYDVYPERGSSEHPSCAGYGFAVTIIDNDQLGHEMDFEGSQAQPVPDIAGHHAAAARMQVSSETSCLVSMDVTADEYVRVGVTPHDDPSRACDLAVRAATVVAARIPVNGAG</sequence>
<feature type="chain" id="PRO_5038339594" evidence="2">
    <location>
        <begin position="20"/>
        <end position="183"/>
    </location>
</feature>
<dbReference type="RefSeq" id="WP_154756797.1">
    <property type="nucleotide sequence ID" value="NZ_WMBA01000013.1"/>
</dbReference>
<dbReference type="InterPro" id="IPR024520">
    <property type="entry name" value="DUF3558"/>
</dbReference>
<keyword evidence="4" id="KW-1185">Reference proteome</keyword>